<keyword evidence="2" id="KW-0472">Membrane</keyword>
<dbReference type="AlphaFoldDB" id="A0A516G7P5"/>
<reference evidence="3 4" key="1">
    <citation type="submission" date="2019-07" db="EMBL/GenBank/DDBJ databases">
        <title>complete genome sequencing of Ornithinimicrobium sp. H23M54.</title>
        <authorList>
            <person name="Bae J.-W."/>
            <person name="Lee S.-Y."/>
        </authorList>
    </citation>
    <scope>NUCLEOTIDE SEQUENCE [LARGE SCALE GENOMIC DNA]</scope>
    <source>
        <strain evidence="3 4">H23M54</strain>
    </source>
</reference>
<evidence type="ECO:0000313" key="3">
    <source>
        <dbReference type="EMBL" id="QDO87380.1"/>
    </source>
</evidence>
<keyword evidence="4" id="KW-1185">Reference proteome</keyword>
<name>A0A516G7P5_9MICO</name>
<dbReference type="OrthoDB" id="4465178at2"/>
<feature type="region of interest" description="Disordered" evidence="1">
    <location>
        <begin position="1"/>
        <end position="95"/>
    </location>
</feature>
<feature type="transmembrane region" description="Helical" evidence="2">
    <location>
        <begin position="145"/>
        <end position="162"/>
    </location>
</feature>
<dbReference type="RefSeq" id="WP_143782038.1">
    <property type="nucleotide sequence ID" value="NZ_CP041616.1"/>
</dbReference>
<evidence type="ECO:0000256" key="1">
    <source>
        <dbReference type="SAM" id="MobiDB-lite"/>
    </source>
</evidence>
<dbReference type="Proteomes" id="UP000315395">
    <property type="component" value="Chromosome"/>
</dbReference>
<dbReference type="KEGG" id="orz:FNH13_02725"/>
<gene>
    <name evidence="3" type="ORF">FNH13_02725</name>
</gene>
<accession>A0A516G7P5</accession>
<feature type="transmembrane region" description="Helical" evidence="2">
    <location>
        <begin position="108"/>
        <end position="133"/>
    </location>
</feature>
<evidence type="ECO:0000313" key="4">
    <source>
        <dbReference type="Proteomes" id="UP000315395"/>
    </source>
</evidence>
<keyword evidence="2" id="KW-0812">Transmembrane</keyword>
<feature type="transmembrane region" description="Helical" evidence="2">
    <location>
        <begin position="169"/>
        <end position="187"/>
    </location>
</feature>
<organism evidence="3 4">
    <name type="scientific">Ornithinimicrobium ciconiae</name>
    <dbReference type="NCBI Taxonomy" id="2594265"/>
    <lineage>
        <taxon>Bacteria</taxon>
        <taxon>Bacillati</taxon>
        <taxon>Actinomycetota</taxon>
        <taxon>Actinomycetes</taxon>
        <taxon>Micrococcales</taxon>
        <taxon>Ornithinimicrobiaceae</taxon>
        <taxon>Ornithinimicrobium</taxon>
    </lineage>
</organism>
<feature type="compositionally biased region" description="Low complexity" evidence="1">
    <location>
        <begin position="18"/>
        <end position="90"/>
    </location>
</feature>
<feature type="transmembrane region" description="Helical" evidence="2">
    <location>
        <begin position="207"/>
        <end position="227"/>
    </location>
</feature>
<keyword evidence="2" id="KW-1133">Transmembrane helix</keyword>
<proteinExistence type="predicted"/>
<evidence type="ECO:0000256" key="2">
    <source>
        <dbReference type="SAM" id="Phobius"/>
    </source>
</evidence>
<protein>
    <submittedName>
        <fullName evidence="3">Uncharacterized protein</fullName>
    </submittedName>
</protein>
<sequence length="232" mass="23060">MTAPPQSGAGYGPPAPPSGASFQGQPPQGQPLQGQPLQGQPLQAGPPAAPGQHAAPGYAPWHQTNQGYPQGQPLGQQAPPPHGAQQAPWATSSAQPRALDTNAKTRRLAGWAVIAGAGLVILGSVLPWASVAFVGSVHGTDGDGVITLVCAVIAALLALPAALGKRLNWLLGIAAFFGLLSAGIGAYDLSNISALASDESLVSVGPGLPIIIVGGLVVVGASIFGLIKGKRG</sequence>
<dbReference type="EMBL" id="CP041616">
    <property type="protein sequence ID" value="QDO87380.1"/>
    <property type="molecule type" value="Genomic_DNA"/>
</dbReference>